<feature type="compositionally biased region" description="Acidic residues" evidence="6">
    <location>
        <begin position="201"/>
        <end position="216"/>
    </location>
</feature>
<name>A0A8H3FB44_9LECA</name>
<evidence type="ECO:0000256" key="2">
    <source>
        <dbReference type="ARBA" id="ARBA00007646"/>
    </source>
</evidence>
<sequence>MAETNGAVSDANPATHQSSRQDDPTAADSIDPSFPTNSPVDNGQSKRPRDARLIHLILANYGVNAYQERVPLQLMDFAYRYTSSTLQDALHFVSEGYGTSSSGTASGKAAAQNDLSSVTLSALRLSIASRTHYQFNPTLPKEFYNEIAQEKNRVGLPPVSKDWGMRLPPEQYCLTGAGWNLREEWDEEDEEMEDVAKEERMDDVDGEEAEGEDGRDEEGGGRMEDIFGEDNAAGAGDREP</sequence>
<comment type="similarity">
    <text evidence="2">Belongs to the TAF9 family.</text>
</comment>
<keyword evidence="4" id="KW-0804">Transcription</keyword>
<feature type="region of interest" description="Disordered" evidence="6">
    <location>
        <begin position="1"/>
        <end position="47"/>
    </location>
</feature>
<comment type="caution">
    <text evidence="7">The sequence shown here is derived from an EMBL/GenBank/DDBJ whole genome shotgun (WGS) entry which is preliminary data.</text>
</comment>
<dbReference type="GO" id="GO:0003713">
    <property type="term" value="F:transcription coactivator activity"/>
    <property type="evidence" value="ECO:0007669"/>
    <property type="project" value="TreeGrafter"/>
</dbReference>
<keyword evidence="8" id="KW-1185">Reference proteome</keyword>
<keyword evidence="5" id="KW-0539">Nucleus</keyword>
<evidence type="ECO:0000256" key="6">
    <source>
        <dbReference type="SAM" id="MobiDB-lite"/>
    </source>
</evidence>
<organism evidence="7 8">
    <name type="scientific">Imshaugia aleurites</name>
    <dbReference type="NCBI Taxonomy" id="172621"/>
    <lineage>
        <taxon>Eukaryota</taxon>
        <taxon>Fungi</taxon>
        <taxon>Dikarya</taxon>
        <taxon>Ascomycota</taxon>
        <taxon>Pezizomycotina</taxon>
        <taxon>Lecanoromycetes</taxon>
        <taxon>OSLEUM clade</taxon>
        <taxon>Lecanoromycetidae</taxon>
        <taxon>Lecanorales</taxon>
        <taxon>Lecanorineae</taxon>
        <taxon>Parmeliaceae</taxon>
        <taxon>Imshaugia</taxon>
    </lineage>
</organism>
<dbReference type="GO" id="GO:0016251">
    <property type="term" value="F:RNA polymerase II general transcription initiation factor activity"/>
    <property type="evidence" value="ECO:0007669"/>
    <property type="project" value="TreeGrafter"/>
</dbReference>
<keyword evidence="3" id="KW-0805">Transcription regulation</keyword>
<evidence type="ECO:0000313" key="8">
    <source>
        <dbReference type="Proteomes" id="UP000664534"/>
    </source>
</evidence>
<dbReference type="AlphaFoldDB" id="A0A8H3FB44"/>
<feature type="region of interest" description="Disordered" evidence="6">
    <location>
        <begin position="184"/>
        <end position="240"/>
    </location>
</feature>
<dbReference type="GO" id="GO:0051123">
    <property type="term" value="P:RNA polymerase II preinitiation complex assembly"/>
    <property type="evidence" value="ECO:0007669"/>
    <property type="project" value="TreeGrafter"/>
</dbReference>
<evidence type="ECO:0000256" key="1">
    <source>
        <dbReference type="ARBA" id="ARBA00004123"/>
    </source>
</evidence>
<protein>
    <submittedName>
        <fullName evidence="7">Transcription initiation factor TFIID subunit 9</fullName>
    </submittedName>
</protein>
<evidence type="ECO:0000313" key="7">
    <source>
        <dbReference type="EMBL" id="CAF9920354.1"/>
    </source>
</evidence>
<comment type="subcellular location">
    <subcellularLocation>
        <location evidence="1">Nucleus</location>
    </subcellularLocation>
</comment>
<dbReference type="GO" id="GO:0005669">
    <property type="term" value="C:transcription factor TFIID complex"/>
    <property type="evidence" value="ECO:0007669"/>
    <property type="project" value="TreeGrafter"/>
</dbReference>
<gene>
    <name evidence="7" type="primary">TAF9</name>
    <name evidence="7" type="ORF">IMSHALPRED_004859</name>
</gene>
<feature type="compositionally biased region" description="Polar residues" evidence="6">
    <location>
        <begin position="34"/>
        <end position="45"/>
    </location>
</feature>
<proteinExistence type="inferred from homology"/>
<dbReference type="InterPro" id="IPR051431">
    <property type="entry name" value="TFIID_subunit_9"/>
</dbReference>
<accession>A0A8H3FB44</accession>
<dbReference type="Gene3D" id="1.10.20.10">
    <property type="entry name" value="Histone, subunit A"/>
    <property type="match status" value="1"/>
</dbReference>
<dbReference type="CDD" id="cd07979">
    <property type="entry name" value="HFD_TAF9"/>
    <property type="match status" value="1"/>
</dbReference>
<dbReference type="PANTHER" id="PTHR48068">
    <property type="entry name" value="TAF9 RNA POLYMERASE II, TATA BOX-BINDING PROTEIN (TBP)-ASSOCIATED FACTOR"/>
    <property type="match status" value="1"/>
</dbReference>
<dbReference type="Proteomes" id="UP000664534">
    <property type="component" value="Unassembled WGS sequence"/>
</dbReference>
<evidence type="ECO:0000256" key="3">
    <source>
        <dbReference type="ARBA" id="ARBA00023015"/>
    </source>
</evidence>
<dbReference type="InterPro" id="IPR009072">
    <property type="entry name" value="Histone-fold"/>
</dbReference>
<dbReference type="Pfam" id="PF02291">
    <property type="entry name" value="TFIID-31kDa"/>
    <property type="match status" value="1"/>
</dbReference>
<dbReference type="GO" id="GO:0046982">
    <property type="term" value="F:protein heterodimerization activity"/>
    <property type="evidence" value="ECO:0007669"/>
    <property type="project" value="InterPro"/>
</dbReference>
<dbReference type="FunFam" id="1.10.20.10:FF:000069">
    <property type="entry name" value="Transcription initiation factor TFIID subunit"/>
    <property type="match status" value="1"/>
</dbReference>
<dbReference type="EMBL" id="CAJPDT010000025">
    <property type="protein sequence ID" value="CAF9920354.1"/>
    <property type="molecule type" value="Genomic_DNA"/>
</dbReference>
<dbReference type="PANTHER" id="PTHR48068:SF4">
    <property type="entry name" value="TATA-BOX BINDING PROTEIN ASSOCIATED FACTOR 9"/>
    <property type="match status" value="1"/>
</dbReference>
<feature type="compositionally biased region" description="Acidic residues" evidence="6">
    <location>
        <begin position="184"/>
        <end position="193"/>
    </location>
</feature>
<evidence type="ECO:0000256" key="5">
    <source>
        <dbReference type="ARBA" id="ARBA00023242"/>
    </source>
</evidence>
<dbReference type="SUPFAM" id="SSF47113">
    <property type="entry name" value="Histone-fold"/>
    <property type="match status" value="1"/>
</dbReference>
<evidence type="ECO:0000256" key="4">
    <source>
        <dbReference type="ARBA" id="ARBA00023163"/>
    </source>
</evidence>
<reference evidence="7" key="1">
    <citation type="submission" date="2021-03" db="EMBL/GenBank/DDBJ databases">
        <authorList>
            <person name="Tagirdzhanova G."/>
        </authorList>
    </citation>
    <scope>NUCLEOTIDE SEQUENCE</scope>
</reference>
<dbReference type="InterPro" id="IPR003162">
    <property type="entry name" value="TFIID-31"/>
</dbReference>
<dbReference type="OrthoDB" id="341924at2759"/>
<dbReference type="GO" id="GO:0000124">
    <property type="term" value="C:SAGA complex"/>
    <property type="evidence" value="ECO:0007669"/>
    <property type="project" value="TreeGrafter"/>
</dbReference>